<feature type="transmembrane region" description="Helical" evidence="3">
    <location>
        <begin position="289"/>
        <end position="310"/>
    </location>
</feature>
<dbReference type="EMBL" id="CAJFDH010000001">
    <property type="protein sequence ID" value="CAD5206481.1"/>
    <property type="molecule type" value="Genomic_DNA"/>
</dbReference>
<proteinExistence type="predicted"/>
<organism evidence="4 5">
    <name type="scientific">Bursaphelenchus okinawaensis</name>
    <dbReference type="NCBI Taxonomy" id="465554"/>
    <lineage>
        <taxon>Eukaryota</taxon>
        <taxon>Metazoa</taxon>
        <taxon>Ecdysozoa</taxon>
        <taxon>Nematoda</taxon>
        <taxon>Chromadorea</taxon>
        <taxon>Rhabditida</taxon>
        <taxon>Tylenchina</taxon>
        <taxon>Tylenchomorpha</taxon>
        <taxon>Aphelenchoidea</taxon>
        <taxon>Aphelenchoididae</taxon>
        <taxon>Bursaphelenchus</taxon>
    </lineage>
</organism>
<evidence type="ECO:0000313" key="4">
    <source>
        <dbReference type="EMBL" id="CAD5206481.1"/>
    </source>
</evidence>
<dbReference type="OrthoDB" id="5789657at2759"/>
<keyword evidence="3" id="KW-1133">Transmembrane helix</keyword>
<dbReference type="InterPro" id="IPR001611">
    <property type="entry name" value="Leu-rich_rpt"/>
</dbReference>
<evidence type="ECO:0000256" key="1">
    <source>
        <dbReference type="ARBA" id="ARBA00022614"/>
    </source>
</evidence>
<keyword evidence="2" id="KW-0677">Repeat</keyword>
<dbReference type="InterPro" id="IPR050333">
    <property type="entry name" value="SLRP"/>
</dbReference>
<dbReference type="InterPro" id="IPR003591">
    <property type="entry name" value="Leu-rich_rpt_typical-subtyp"/>
</dbReference>
<dbReference type="PANTHER" id="PTHR45712:SF22">
    <property type="entry name" value="INSULIN-LIKE GROWTH FACTOR-BINDING PROTEIN COMPLEX ACID LABILE SUBUNIT"/>
    <property type="match status" value="1"/>
</dbReference>
<dbReference type="EMBL" id="CAJFCW020000001">
    <property type="protein sequence ID" value="CAG9081946.1"/>
    <property type="molecule type" value="Genomic_DNA"/>
</dbReference>
<evidence type="ECO:0000256" key="3">
    <source>
        <dbReference type="SAM" id="Phobius"/>
    </source>
</evidence>
<dbReference type="InterPro" id="IPR032675">
    <property type="entry name" value="LRR_dom_sf"/>
</dbReference>
<reference evidence="4" key="1">
    <citation type="submission" date="2020-09" db="EMBL/GenBank/DDBJ databases">
        <authorList>
            <person name="Kikuchi T."/>
        </authorList>
    </citation>
    <scope>NUCLEOTIDE SEQUENCE</scope>
    <source>
        <strain evidence="4">SH1</strain>
    </source>
</reference>
<protein>
    <submittedName>
        <fullName evidence="4">Uncharacterized protein</fullName>
    </submittedName>
</protein>
<dbReference type="Pfam" id="PF13855">
    <property type="entry name" value="LRR_8"/>
    <property type="match status" value="2"/>
</dbReference>
<keyword evidence="1" id="KW-0433">Leucine-rich repeat</keyword>
<dbReference type="SMART" id="SM00369">
    <property type="entry name" value="LRR_TYP"/>
    <property type="match status" value="4"/>
</dbReference>
<sequence>MWLLWLLPLVAAYPGLYTSKCLSGCRCNSNTIECLNLQNRNASFLREISEITHPNLEYLFITGAEFLDLPEKNVFGIYTHKKLRHVNFTDCRITSIGANSFSGMPNLEFLYISQNPIREVSIHALGNLKRLEYIDLSDVFNAERLNNAKVIKDIFSVDLPRLQSVYLRGNNIRDNIGGVFCHFPNLLTLDLSENRLTEFSMPKDCNSRLSQLNLAHNDFTSFPEGFDRLRQLDLHNNPLDCSSIKQYSDRLKTLERINATYCETPSELNGLSLDTVIAMEKQTSSLVKLLITVSAVVVIVIMIGLLFHVAKCKRNSSQKDIRYNLVQMQEHALEPEFL</sequence>
<dbReference type="Proteomes" id="UP000783686">
    <property type="component" value="Unassembled WGS sequence"/>
</dbReference>
<dbReference type="Proteomes" id="UP000614601">
    <property type="component" value="Unassembled WGS sequence"/>
</dbReference>
<accession>A0A811JTJ8</accession>
<dbReference type="Gene3D" id="3.80.10.10">
    <property type="entry name" value="Ribonuclease Inhibitor"/>
    <property type="match status" value="2"/>
</dbReference>
<keyword evidence="3" id="KW-0472">Membrane</keyword>
<keyword evidence="3" id="KW-0812">Transmembrane</keyword>
<dbReference type="AlphaFoldDB" id="A0A811JTJ8"/>
<evidence type="ECO:0000313" key="5">
    <source>
        <dbReference type="Proteomes" id="UP000614601"/>
    </source>
</evidence>
<keyword evidence="5" id="KW-1185">Reference proteome</keyword>
<comment type="caution">
    <text evidence="4">The sequence shown here is derived from an EMBL/GenBank/DDBJ whole genome shotgun (WGS) entry which is preliminary data.</text>
</comment>
<gene>
    <name evidence="4" type="ORF">BOKJ2_LOCUS1165</name>
</gene>
<dbReference type="PROSITE" id="PS51450">
    <property type="entry name" value="LRR"/>
    <property type="match status" value="1"/>
</dbReference>
<dbReference type="SUPFAM" id="SSF52047">
    <property type="entry name" value="RNI-like"/>
    <property type="match status" value="1"/>
</dbReference>
<evidence type="ECO:0000256" key="2">
    <source>
        <dbReference type="ARBA" id="ARBA00022737"/>
    </source>
</evidence>
<dbReference type="PANTHER" id="PTHR45712">
    <property type="entry name" value="AGAP008170-PA"/>
    <property type="match status" value="1"/>
</dbReference>
<name>A0A811JTJ8_9BILA</name>